<evidence type="ECO:0000313" key="3">
    <source>
        <dbReference type="Proteomes" id="UP000886879"/>
    </source>
</evidence>
<proteinExistence type="predicted"/>
<evidence type="ECO:0000256" key="1">
    <source>
        <dbReference type="SAM" id="Phobius"/>
    </source>
</evidence>
<keyword evidence="1" id="KW-0812">Transmembrane</keyword>
<sequence length="128" mass="13923">MTRKEHSKALRADPQVHYNCAQAVLIPFAGDMGLTQEQANALTLNFGAGMGCGAVCGAISGAFVAMGGLGMPQEKRVELLREFRAAHGHVECAQLLKAAMERGEERKCHCDRMVAWCMDWVSRESGLE</sequence>
<dbReference type="InterPro" id="IPR010181">
    <property type="entry name" value="CGCAxxGCC_motif"/>
</dbReference>
<dbReference type="Pfam" id="PF09719">
    <property type="entry name" value="C_GCAxxG_C_C"/>
    <property type="match status" value="1"/>
</dbReference>
<organism evidence="2 3">
    <name type="scientific">Candidatus Enterenecus faecium</name>
    <dbReference type="NCBI Taxonomy" id="2840780"/>
    <lineage>
        <taxon>Bacteria</taxon>
        <taxon>Bacillati</taxon>
        <taxon>Bacillota</taxon>
        <taxon>Clostridia</taxon>
        <taxon>Eubacteriales</taxon>
        <taxon>Candidatus Enterenecus</taxon>
    </lineage>
</organism>
<reference evidence="2" key="1">
    <citation type="submission" date="2020-10" db="EMBL/GenBank/DDBJ databases">
        <authorList>
            <person name="Gilroy R."/>
        </authorList>
    </citation>
    <scope>NUCLEOTIDE SEQUENCE</scope>
    <source>
        <strain evidence="2">ChiGjej2B2-12916</strain>
    </source>
</reference>
<dbReference type="Proteomes" id="UP000886879">
    <property type="component" value="Unassembled WGS sequence"/>
</dbReference>
<gene>
    <name evidence="2" type="ORF">IAD31_02435</name>
</gene>
<comment type="caution">
    <text evidence="2">The sequence shown here is derived from an EMBL/GenBank/DDBJ whole genome shotgun (WGS) entry which is preliminary data.</text>
</comment>
<name>A0A9D1CHB2_9FIRM</name>
<keyword evidence="1" id="KW-1133">Transmembrane helix</keyword>
<dbReference type="AlphaFoldDB" id="A0A9D1CHB2"/>
<accession>A0A9D1CHB2</accession>
<protein>
    <submittedName>
        <fullName evidence="2">C_GCAxxG_C_C family protein</fullName>
    </submittedName>
</protein>
<feature type="transmembrane region" description="Helical" evidence="1">
    <location>
        <begin position="46"/>
        <end position="71"/>
    </location>
</feature>
<reference evidence="2" key="2">
    <citation type="journal article" date="2021" name="PeerJ">
        <title>Extensive microbial diversity within the chicken gut microbiome revealed by metagenomics and culture.</title>
        <authorList>
            <person name="Gilroy R."/>
            <person name="Ravi A."/>
            <person name="Getino M."/>
            <person name="Pursley I."/>
            <person name="Horton D.L."/>
            <person name="Alikhan N.F."/>
            <person name="Baker D."/>
            <person name="Gharbi K."/>
            <person name="Hall N."/>
            <person name="Watson M."/>
            <person name="Adriaenssens E.M."/>
            <person name="Foster-Nyarko E."/>
            <person name="Jarju S."/>
            <person name="Secka A."/>
            <person name="Antonio M."/>
            <person name="Oren A."/>
            <person name="Chaudhuri R.R."/>
            <person name="La Ragione R."/>
            <person name="Hildebrand F."/>
            <person name="Pallen M.J."/>
        </authorList>
    </citation>
    <scope>NUCLEOTIDE SEQUENCE</scope>
    <source>
        <strain evidence="2">ChiGjej2B2-12916</strain>
    </source>
</reference>
<evidence type="ECO:0000313" key="2">
    <source>
        <dbReference type="EMBL" id="HIQ60439.1"/>
    </source>
</evidence>
<keyword evidence="1" id="KW-0472">Membrane</keyword>
<dbReference type="EMBL" id="DVFO01000023">
    <property type="protein sequence ID" value="HIQ60439.1"/>
    <property type="molecule type" value="Genomic_DNA"/>
</dbReference>